<keyword evidence="2" id="KW-1185">Reference proteome</keyword>
<sequence>MAKTSDSLSEKFTRTKKPSKRLERFTRTKMDSKDFRKKRVSGCFPEHGAIFMSNRNTLQECFGRSLFGLPDSFSSFVKNVKAGMILFLFQFEDRKLHGVFKAISDGGMNIVPRAYASSGKQFPAQVKFTSILRCDPLFENEFSDVIRDNYYTPKKFHFGLSKDQVQNLMWLFKSRKREVPRSLQQKKRKNRKWDFQVIEDKLMKGRVTNTWKRKLNNPGTSVTAEQESAKLILSPESCGKCESIHFNDDAYDPENPGFNYSVGSGAHSAASSESHELPTMQEKKGDSDILEEESENFIPLCSTDNSDLEDGEIDNCSEENQIDLDMLLGNYVSSIPIPRFLLSNNEECNKVDDSSSVAVSDLQSKDESEHLNSLLSKGLYSDEPKTQTSVFSRLSFSSKGIASKNRNDANGKHLSRAKHQYQYEQREKITQKSDGTKHKKRDSVFMRLTGASDDFAPRIHFMAGLKEGTSG</sequence>
<dbReference type="EMBL" id="CASHSV030000311">
    <property type="protein sequence ID" value="CAJ2659193.1"/>
    <property type="molecule type" value="Genomic_DNA"/>
</dbReference>
<protein>
    <submittedName>
        <fullName evidence="1">Uncharacterized protein</fullName>
    </submittedName>
</protein>
<proteinExistence type="predicted"/>
<comment type="caution">
    <text evidence="1">The sequence shown here is derived from an EMBL/GenBank/DDBJ whole genome shotgun (WGS) entry which is preliminary data.</text>
</comment>
<name>A0ACB0KTK2_TRIPR</name>
<evidence type="ECO:0000313" key="1">
    <source>
        <dbReference type="EMBL" id="CAJ2659193.1"/>
    </source>
</evidence>
<gene>
    <name evidence="1" type="ORF">MILVUS5_LOCUS25424</name>
</gene>
<evidence type="ECO:0000313" key="2">
    <source>
        <dbReference type="Proteomes" id="UP001177021"/>
    </source>
</evidence>
<accession>A0ACB0KTK2</accession>
<reference evidence="1" key="1">
    <citation type="submission" date="2023-10" db="EMBL/GenBank/DDBJ databases">
        <authorList>
            <person name="Rodriguez Cubillos JULIANA M."/>
            <person name="De Vega J."/>
        </authorList>
    </citation>
    <scope>NUCLEOTIDE SEQUENCE</scope>
</reference>
<dbReference type="Proteomes" id="UP001177021">
    <property type="component" value="Unassembled WGS sequence"/>
</dbReference>
<organism evidence="1 2">
    <name type="scientific">Trifolium pratense</name>
    <name type="common">Red clover</name>
    <dbReference type="NCBI Taxonomy" id="57577"/>
    <lineage>
        <taxon>Eukaryota</taxon>
        <taxon>Viridiplantae</taxon>
        <taxon>Streptophyta</taxon>
        <taxon>Embryophyta</taxon>
        <taxon>Tracheophyta</taxon>
        <taxon>Spermatophyta</taxon>
        <taxon>Magnoliopsida</taxon>
        <taxon>eudicotyledons</taxon>
        <taxon>Gunneridae</taxon>
        <taxon>Pentapetalae</taxon>
        <taxon>rosids</taxon>
        <taxon>fabids</taxon>
        <taxon>Fabales</taxon>
        <taxon>Fabaceae</taxon>
        <taxon>Papilionoideae</taxon>
        <taxon>50 kb inversion clade</taxon>
        <taxon>NPAAA clade</taxon>
        <taxon>Hologalegina</taxon>
        <taxon>IRL clade</taxon>
        <taxon>Trifolieae</taxon>
        <taxon>Trifolium</taxon>
    </lineage>
</organism>